<proteinExistence type="inferred from homology"/>
<dbReference type="GO" id="GO:0003735">
    <property type="term" value="F:structural constituent of ribosome"/>
    <property type="evidence" value="ECO:0007669"/>
    <property type="project" value="InterPro"/>
</dbReference>
<evidence type="ECO:0000313" key="10">
    <source>
        <dbReference type="Proteomes" id="UP000269221"/>
    </source>
</evidence>
<dbReference type="PANTHER" id="PTHR13477:SF0">
    <property type="entry name" value="LARGE RIBOSOMAL SUBUNIT PROTEIN ML49"/>
    <property type="match status" value="1"/>
</dbReference>
<gene>
    <name evidence="9" type="ORF">DUI87_33103</name>
</gene>
<accession>A0A3M0IPY2</accession>
<organism evidence="9 10">
    <name type="scientific">Hirundo rustica rustica</name>
    <dbReference type="NCBI Taxonomy" id="333673"/>
    <lineage>
        <taxon>Eukaryota</taxon>
        <taxon>Metazoa</taxon>
        <taxon>Chordata</taxon>
        <taxon>Craniata</taxon>
        <taxon>Vertebrata</taxon>
        <taxon>Euteleostomi</taxon>
        <taxon>Archelosauria</taxon>
        <taxon>Archosauria</taxon>
        <taxon>Dinosauria</taxon>
        <taxon>Saurischia</taxon>
        <taxon>Theropoda</taxon>
        <taxon>Coelurosauria</taxon>
        <taxon>Aves</taxon>
        <taxon>Neognathae</taxon>
        <taxon>Neoaves</taxon>
        <taxon>Telluraves</taxon>
        <taxon>Australaves</taxon>
        <taxon>Passeriformes</taxon>
        <taxon>Sylvioidea</taxon>
        <taxon>Hirundinidae</taxon>
        <taxon>Hirundo</taxon>
    </lineage>
</organism>
<dbReference type="InterPro" id="IPR007740">
    <property type="entry name" value="Ribosomal_mL49"/>
</dbReference>
<keyword evidence="5" id="KW-0687">Ribonucleoprotein</keyword>
<dbReference type="EMBL" id="QRBI01000249">
    <property type="protein sequence ID" value="RMB90502.1"/>
    <property type="molecule type" value="Genomic_DNA"/>
</dbReference>
<dbReference type="GO" id="GO:0006412">
    <property type="term" value="P:translation"/>
    <property type="evidence" value="ECO:0007669"/>
    <property type="project" value="InterPro"/>
</dbReference>
<dbReference type="PANTHER" id="PTHR13477">
    <property type="entry name" value="MITOCHONDRIAL 39S RIBOSOMAL PROTEIN L49"/>
    <property type="match status" value="1"/>
</dbReference>
<sequence>MAAMAALGRGLRALGRGVRAVQTPPGAPRYEESTAEFGFVERLLPPSRIPEPPPHPKYPTPSGWSPPAGCPPDLPYFVRRSRLHNLPVYLGLRQGRRLTALRRIHGDIWALERDLRAFLGSLGVPEVQAQVNEVTGTLLLRGHWGPEVRQWLLQRGF</sequence>
<evidence type="ECO:0000256" key="8">
    <source>
        <dbReference type="SAM" id="MobiDB-lite"/>
    </source>
</evidence>
<evidence type="ECO:0000256" key="7">
    <source>
        <dbReference type="ARBA" id="ARBA00035545"/>
    </source>
</evidence>
<dbReference type="OrthoDB" id="19439at2759"/>
<feature type="region of interest" description="Disordered" evidence="8">
    <location>
        <begin position="44"/>
        <end position="65"/>
    </location>
</feature>
<comment type="caution">
    <text evidence="9">The sequence shown here is derived from an EMBL/GenBank/DDBJ whole genome shotgun (WGS) entry which is preliminary data.</text>
</comment>
<comment type="similarity">
    <text evidence="2">Belongs to the mitochondrion-specific ribosomal protein mL49 family.</text>
</comment>
<evidence type="ECO:0000256" key="6">
    <source>
        <dbReference type="ARBA" id="ARBA00035191"/>
    </source>
</evidence>
<evidence type="ECO:0000256" key="4">
    <source>
        <dbReference type="ARBA" id="ARBA00023128"/>
    </source>
</evidence>
<dbReference type="GO" id="GO:0005762">
    <property type="term" value="C:mitochondrial large ribosomal subunit"/>
    <property type="evidence" value="ECO:0007669"/>
    <property type="project" value="TreeGrafter"/>
</dbReference>
<dbReference type="Proteomes" id="UP000269221">
    <property type="component" value="Unassembled WGS sequence"/>
</dbReference>
<keyword evidence="3" id="KW-0689">Ribosomal protein</keyword>
<keyword evidence="10" id="KW-1185">Reference proteome</keyword>
<dbReference type="Pfam" id="PF05046">
    <property type="entry name" value="Img2"/>
    <property type="match status" value="1"/>
</dbReference>
<keyword evidence="4" id="KW-0496">Mitochondrion</keyword>
<reference evidence="9 10" key="1">
    <citation type="submission" date="2018-07" db="EMBL/GenBank/DDBJ databases">
        <title>A high quality draft genome assembly of the barn swallow (H. rustica rustica).</title>
        <authorList>
            <person name="Formenti G."/>
            <person name="Chiara M."/>
            <person name="Poveda L."/>
            <person name="Francoijs K.-J."/>
            <person name="Bonisoli-Alquati A."/>
            <person name="Canova L."/>
            <person name="Gianfranceschi L."/>
            <person name="Horner D.S."/>
            <person name="Saino N."/>
        </authorList>
    </citation>
    <scope>NUCLEOTIDE SEQUENCE [LARGE SCALE GENOMIC DNA]</scope>
    <source>
        <strain evidence="9">Chelidonia</strain>
        <tissue evidence="9">Blood</tissue>
    </source>
</reference>
<dbReference type="Gene3D" id="3.30.780.10">
    <property type="entry name" value="SUI1-like domain"/>
    <property type="match status" value="1"/>
</dbReference>
<comment type="subcellular location">
    <subcellularLocation>
        <location evidence="1">Mitochondrion</location>
    </subcellularLocation>
</comment>
<name>A0A3M0IPY2_HIRRU</name>
<evidence type="ECO:0000313" key="9">
    <source>
        <dbReference type="EMBL" id="RMB90502.1"/>
    </source>
</evidence>
<dbReference type="AlphaFoldDB" id="A0A3M0IPY2"/>
<protein>
    <recommendedName>
        <fullName evidence="6">Large ribosomal subunit protein mL49</fullName>
    </recommendedName>
    <alternativeName>
        <fullName evidence="7">39S ribosomal protein L49, mitochondrial</fullName>
    </alternativeName>
</protein>
<dbReference type="FunFam" id="3.30.780.10:FF:000009">
    <property type="entry name" value="39S ribosomal protein L49, mitochondrial"/>
    <property type="match status" value="1"/>
</dbReference>
<evidence type="ECO:0000256" key="3">
    <source>
        <dbReference type="ARBA" id="ARBA00022980"/>
    </source>
</evidence>
<evidence type="ECO:0000256" key="1">
    <source>
        <dbReference type="ARBA" id="ARBA00004173"/>
    </source>
</evidence>
<evidence type="ECO:0000256" key="5">
    <source>
        <dbReference type="ARBA" id="ARBA00023274"/>
    </source>
</evidence>
<evidence type="ECO:0000256" key="2">
    <source>
        <dbReference type="ARBA" id="ARBA00005677"/>
    </source>
</evidence>
<feature type="compositionally biased region" description="Pro residues" evidence="8">
    <location>
        <begin position="47"/>
        <end position="59"/>
    </location>
</feature>
<dbReference type="STRING" id="333673.A0A3M0IPY2"/>